<name>A0A428WLC9_AMYBA</name>
<dbReference type="Proteomes" id="UP000286716">
    <property type="component" value="Unassembled WGS sequence"/>
</dbReference>
<proteinExistence type="predicted"/>
<comment type="caution">
    <text evidence="2">The sequence shown here is derived from an EMBL/GenBank/DDBJ whole genome shotgun (WGS) entry which is preliminary data.</text>
</comment>
<protein>
    <submittedName>
        <fullName evidence="2">Uncharacterized protein</fullName>
    </submittedName>
</protein>
<keyword evidence="3" id="KW-1185">Reference proteome</keyword>
<evidence type="ECO:0000256" key="1">
    <source>
        <dbReference type="SAM" id="MobiDB-lite"/>
    </source>
</evidence>
<organism evidence="2 3">
    <name type="scientific">Amycolatopsis balhimycina DSM 5908</name>
    <dbReference type="NCBI Taxonomy" id="1081091"/>
    <lineage>
        <taxon>Bacteria</taxon>
        <taxon>Bacillati</taxon>
        <taxon>Actinomycetota</taxon>
        <taxon>Actinomycetes</taxon>
        <taxon>Pseudonocardiales</taxon>
        <taxon>Pseudonocardiaceae</taxon>
        <taxon>Amycolatopsis</taxon>
    </lineage>
</organism>
<reference evidence="2 3" key="1">
    <citation type="submission" date="2018-05" db="EMBL/GenBank/DDBJ databases">
        <title>Evolution of GPA BGCs.</title>
        <authorList>
            <person name="Waglechner N."/>
            <person name="Wright G.D."/>
        </authorList>
    </citation>
    <scope>NUCLEOTIDE SEQUENCE [LARGE SCALE GENOMIC DNA]</scope>
    <source>
        <strain evidence="2 3">DSM 5908</strain>
    </source>
</reference>
<gene>
    <name evidence="2" type="ORF">DMA12_18360</name>
</gene>
<accession>A0A428WLC9</accession>
<dbReference type="EMBL" id="QHHU01000023">
    <property type="protein sequence ID" value="RSM43830.1"/>
    <property type="molecule type" value="Genomic_DNA"/>
</dbReference>
<evidence type="ECO:0000313" key="3">
    <source>
        <dbReference type="Proteomes" id="UP000286716"/>
    </source>
</evidence>
<evidence type="ECO:0000313" key="2">
    <source>
        <dbReference type="EMBL" id="RSM43830.1"/>
    </source>
</evidence>
<feature type="compositionally biased region" description="Basic and acidic residues" evidence="1">
    <location>
        <begin position="11"/>
        <end position="24"/>
    </location>
</feature>
<dbReference type="AlphaFoldDB" id="A0A428WLC9"/>
<sequence>MIASQQVLMGRSEEPLGTETRRIDNSASNSTSIRRIRAQRSWIRKQELLFEKLKKRSVTGGVEVANVLNLRGALEETVKQSQTSVTQAEEIFEEQIELTIPARTAVDILLHWKQVWQEGLLIVTTSTGETYEVPYREVVGITFDQQNRDH</sequence>
<feature type="region of interest" description="Disordered" evidence="1">
    <location>
        <begin position="1"/>
        <end position="32"/>
    </location>
</feature>